<dbReference type="InterPro" id="IPR023210">
    <property type="entry name" value="NADP_OxRdtase_dom"/>
</dbReference>
<dbReference type="Gene3D" id="3.20.20.100">
    <property type="entry name" value="NADP-dependent oxidoreductase domain"/>
    <property type="match status" value="1"/>
</dbReference>
<dbReference type="Proteomes" id="UP000785759">
    <property type="component" value="Unassembled WGS sequence"/>
</dbReference>
<evidence type="ECO:0000313" key="9">
    <source>
        <dbReference type="Proteomes" id="UP000785759"/>
    </source>
</evidence>
<reference evidence="8" key="1">
    <citation type="submission" date="2018-05" db="EMBL/GenBank/DDBJ databases">
        <title>Genome Comparison of Lactic Acid Bacteria Isolated from non-Wheat Sourdough.</title>
        <authorList>
            <person name="Rice T."/>
            <person name="Axel C."/>
            <person name="Lynch K.M."/>
            <person name="Benz C."/>
            <person name="Arendt E.K."/>
            <person name="Coffey A."/>
        </authorList>
    </citation>
    <scope>NUCLEOTIDE SEQUENCE</scope>
    <source>
        <strain evidence="8">TR055</strain>
    </source>
</reference>
<organism evidence="8 9">
    <name type="scientific">Levilactobacillus brevis</name>
    <name type="common">Lactobacillus brevis</name>
    <dbReference type="NCBI Taxonomy" id="1580"/>
    <lineage>
        <taxon>Bacteria</taxon>
        <taxon>Bacillati</taxon>
        <taxon>Bacillota</taxon>
        <taxon>Bacilli</taxon>
        <taxon>Lactobacillales</taxon>
        <taxon>Lactobacillaceae</taxon>
        <taxon>Levilactobacillus</taxon>
    </lineage>
</organism>
<dbReference type="EMBL" id="QFDK01000005">
    <property type="protein sequence ID" value="TOZ04493.1"/>
    <property type="molecule type" value="Genomic_DNA"/>
</dbReference>
<evidence type="ECO:0000256" key="2">
    <source>
        <dbReference type="ARBA" id="ARBA00022857"/>
    </source>
</evidence>
<evidence type="ECO:0000256" key="6">
    <source>
        <dbReference type="PIRSR" id="PIRSR000097-3"/>
    </source>
</evidence>
<dbReference type="PROSITE" id="PS00798">
    <property type="entry name" value="ALDOKETO_REDUCTASE_1"/>
    <property type="match status" value="1"/>
</dbReference>
<sequence>MQTVKLNNEVTMPQLGLGVFQVWDPAETQQTVETALELGYRLIDTAAAYHNETAVGAALAASKVPREELFVTSKLWVQDMTYAGAQRGVRDSLAKLGLDYLDLYLIHQPIGDVYGAWRALEELYEAGKIRAIGVSNFSPALLAAFTHFNRIKPAVNQIPINVFQPQTAPVDYLQANGIQPEAWGPFAEGRHDLFTNEVLTKIGQRYHKTPAQVAIRWLIQRGVVVIPKSTHEQRLQENLEVFDFELLPADMVAITELEMPQNHVRTAADVERILQITVHEDEI</sequence>
<dbReference type="PROSITE" id="PS00063">
    <property type="entry name" value="ALDOKETO_REDUCTASE_3"/>
    <property type="match status" value="1"/>
</dbReference>
<dbReference type="InterPro" id="IPR018170">
    <property type="entry name" value="Aldo/ket_reductase_CS"/>
</dbReference>
<accession>A0AAJ5FH42</accession>
<evidence type="ECO:0000256" key="3">
    <source>
        <dbReference type="ARBA" id="ARBA00023002"/>
    </source>
</evidence>
<feature type="site" description="Lowers pKa of active site Tyr" evidence="6">
    <location>
        <position position="74"/>
    </location>
</feature>
<dbReference type="PROSITE" id="PS00062">
    <property type="entry name" value="ALDOKETO_REDUCTASE_2"/>
    <property type="match status" value="1"/>
</dbReference>
<dbReference type="RefSeq" id="WP_087716530.1">
    <property type="nucleotide sequence ID" value="NZ_BEWS01000004.1"/>
</dbReference>
<proteinExistence type="inferred from homology"/>
<dbReference type="Pfam" id="PF00248">
    <property type="entry name" value="Aldo_ket_red"/>
    <property type="match status" value="1"/>
</dbReference>
<dbReference type="PANTHER" id="PTHR43827:SF3">
    <property type="entry name" value="NADP-DEPENDENT OXIDOREDUCTASE DOMAIN-CONTAINING PROTEIN"/>
    <property type="match status" value="1"/>
</dbReference>
<dbReference type="FunFam" id="3.20.20.100:FF:000015">
    <property type="entry name" value="Oxidoreductase, aldo/keto reductase family"/>
    <property type="match status" value="1"/>
</dbReference>
<feature type="active site" description="Proton donor" evidence="4">
    <location>
        <position position="49"/>
    </location>
</feature>
<dbReference type="InterPro" id="IPR020471">
    <property type="entry name" value="AKR"/>
</dbReference>
<dbReference type="PIRSF" id="PIRSF000097">
    <property type="entry name" value="AKR"/>
    <property type="match status" value="1"/>
</dbReference>
<gene>
    <name evidence="8" type="ORF">DIS17_05925</name>
</gene>
<dbReference type="SUPFAM" id="SSF51430">
    <property type="entry name" value="NAD(P)-linked oxidoreductase"/>
    <property type="match status" value="1"/>
</dbReference>
<evidence type="ECO:0000256" key="1">
    <source>
        <dbReference type="ARBA" id="ARBA00007905"/>
    </source>
</evidence>
<dbReference type="GO" id="GO:0016616">
    <property type="term" value="F:oxidoreductase activity, acting on the CH-OH group of donors, NAD or NADP as acceptor"/>
    <property type="evidence" value="ECO:0007669"/>
    <property type="project" value="UniProtKB-ARBA"/>
</dbReference>
<name>A0AAJ5FH42_LEVBR</name>
<protein>
    <submittedName>
        <fullName evidence="8">Aldo/keto reductase</fullName>
    </submittedName>
</protein>
<keyword evidence="3" id="KW-0560">Oxidoreductase</keyword>
<dbReference type="PANTHER" id="PTHR43827">
    <property type="entry name" value="2,5-DIKETO-D-GLUCONIC ACID REDUCTASE"/>
    <property type="match status" value="1"/>
</dbReference>
<evidence type="ECO:0000313" key="8">
    <source>
        <dbReference type="EMBL" id="TOZ04493.1"/>
    </source>
</evidence>
<feature type="binding site" evidence="5">
    <location>
        <position position="107"/>
    </location>
    <ligand>
        <name>substrate</name>
    </ligand>
</feature>
<feature type="domain" description="NADP-dependent oxidoreductase" evidence="7">
    <location>
        <begin position="23"/>
        <end position="257"/>
    </location>
</feature>
<dbReference type="InterPro" id="IPR036812">
    <property type="entry name" value="NAD(P)_OxRdtase_dom_sf"/>
</dbReference>
<evidence type="ECO:0000256" key="4">
    <source>
        <dbReference type="PIRSR" id="PIRSR000097-1"/>
    </source>
</evidence>
<keyword evidence="2" id="KW-0521">NADP</keyword>
<dbReference type="PRINTS" id="PR00069">
    <property type="entry name" value="ALDKETRDTASE"/>
</dbReference>
<dbReference type="AlphaFoldDB" id="A0AAJ5FH42"/>
<evidence type="ECO:0000256" key="5">
    <source>
        <dbReference type="PIRSR" id="PIRSR000097-2"/>
    </source>
</evidence>
<comment type="similarity">
    <text evidence="1">Belongs to the aldo/keto reductase family.</text>
</comment>
<evidence type="ECO:0000259" key="7">
    <source>
        <dbReference type="Pfam" id="PF00248"/>
    </source>
</evidence>
<comment type="caution">
    <text evidence="8">The sequence shown here is derived from an EMBL/GenBank/DDBJ whole genome shotgun (WGS) entry which is preliminary data.</text>
</comment>